<dbReference type="OrthoDB" id="761538at2759"/>
<evidence type="ECO:0000256" key="1">
    <source>
        <dbReference type="ARBA" id="ARBA00022705"/>
    </source>
</evidence>
<evidence type="ECO:0000313" key="4">
    <source>
        <dbReference type="Proteomes" id="UP000054107"/>
    </source>
</evidence>
<evidence type="ECO:0000313" key="3">
    <source>
        <dbReference type="EMBL" id="CEP18665.1"/>
    </source>
</evidence>
<dbReference type="Gene3D" id="1.10.8.60">
    <property type="match status" value="1"/>
</dbReference>
<proteinExistence type="predicted"/>
<dbReference type="Gene3D" id="3.40.50.300">
    <property type="entry name" value="P-loop containing nucleotide triphosphate hydrolases"/>
    <property type="match status" value="1"/>
</dbReference>
<dbReference type="Pfam" id="PF13177">
    <property type="entry name" value="DNA_pol3_delta2"/>
    <property type="match status" value="1"/>
</dbReference>
<dbReference type="PANTHER" id="PTHR11669">
    <property type="entry name" value="REPLICATION FACTOR C / DNA POLYMERASE III GAMMA-TAU SUBUNIT"/>
    <property type="match status" value="1"/>
</dbReference>
<keyword evidence="1" id="KW-0235">DNA replication</keyword>
<dbReference type="GO" id="GO:0003677">
    <property type="term" value="F:DNA binding"/>
    <property type="evidence" value="ECO:0007669"/>
    <property type="project" value="InterPro"/>
</dbReference>
<evidence type="ECO:0000259" key="2">
    <source>
        <dbReference type="SMART" id="SM00382"/>
    </source>
</evidence>
<dbReference type="Gene3D" id="1.20.272.10">
    <property type="match status" value="1"/>
</dbReference>
<dbReference type="GO" id="GO:0031389">
    <property type="term" value="C:Rad17 RFC-like complex"/>
    <property type="evidence" value="ECO:0007669"/>
    <property type="project" value="TreeGrafter"/>
</dbReference>
<dbReference type="SUPFAM" id="SSF52540">
    <property type="entry name" value="P-loop containing nucleoside triphosphate hydrolases"/>
    <property type="match status" value="1"/>
</dbReference>
<dbReference type="GO" id="GO:0031391">
    <property type="term" value="C:Elg1 RFC-like complex"/>
    <property type="evidence" value="ECO:0007669"/>
    <property type="project" value="TreeGrafter"/>
</dbReference>
<dbReference type="InterPro" id="IPR008921">
    <property type="entry name" value="DNA_pol3_clamp-load_cplx_C"/>
</dbReference>
<dbReference type="GO" id="GO:0006281">
    <property type="term" value="P:DNA repair"/>
    <property type="evidence" value="ECO:0007669"/>
    <property type="project" value="TreeGrafter"/>
</dbReference>
<dbReference type="AlphaFoldDB" id="A0A0B7NT19"/>
<dbReference type="PANTHER" id="PTHR11669:SF1">
    <property type="entry name" value="REPLICATION FACTOR C SUBUNIT 3"/>
    <property type="match status" value="1"/>
</dbReference>
<dbReference type="Pfam" id="PF22534">
    <property type="entry name" value="RFC_C"/>
    <property type="match status" value="1"/>
</dbReference>
<dbReference type="Pfam" id="PF21960">
    <property type="entry name" value="RCF1-5-like_lid"/>
    <property type="match status" value="1"/>
</dbReference>
<dbReference type="FunFam" id="1.10.8.60:FF:000030">
    <property type="entry name" value="replication factor C subunit 3"/>
    <property type="match status" value="1"/>
</dbReference>
<dbReference type="GO" id="GO:0006271">
    <property type="term" value="P:DNA strand elongation involved in DNA replication"/>
    <property type="evidence" value="ECO:0007669"/>
    <property type="project" value="UniProtKB-ARBA"/>
</dbReference>
<dbReference type="SUPFAM" id="SSF48019">
    <property type="entry name" value="post-AAA+ oligomerization domain-like"/>
    <property type="match status" value="1"/>
</dbReference>
<accession>A0A0B7NT19</accession>
<dbReference type="GO" id="GO:0031390">
    <property type="term" value="C:Ctf18 RFC-like complex"/>
    <property type="evidence" value="ECO:0007669"/>
    <property type="project" value="TreeGrafter"/>
</dbReference>
<name>A0A0B7NT19_9FUNG</name>
<protein>
    <recommendedName>
        <fullName evidence="2">AAA+ ATPase domain-containing protein</fullName>
    </recommendedName>
</protein>
<dbReference type="FunFam" id="3.40.50.300:FF:000136">
    <property type="entry name" value="Replication factor C subunit 5"/>
    <property type="match status" value="1"/>
</dbReference>
<dbReference type="GO" id="GO:0003689">
    <property type="term" value="F:DNA clamp loader activity"/>
    <property type="evidence" value="ECO:0007669"/>
    <property type="project" value="TreeGrafter"/>
</dbReference>
<dbReference type="EMBL" id="LN733872">
    <property type="protein sequence ID" value="CEP18665.1"/>
    <property type="molecule type" value="Genomic_DNA"/>
</dbReference>
<gene>
    <name evidence="3" type="primary">PARPA_12971.1 scaffold 45652</name>
</gene>
<dbReference type="GO" id="GO:0005663">
    <property type="term" value="C:DNA replication factor C complex"/>
    <property type="evidence" value="ECO:0007669"/>
    <property type="project" value="TreeGrafter"/>
</dbReference>
<feature type="domain" description="AAA+ ATPase" evidence="2">
    <location>
        <begin position="34"/>
        <end position="188"/>
    </location>
</feature>
<reference evidence="3 4" key="1">
    <citation type="submission" date="2014-09" db="EMBL/GenBank/DDBJ databases">
        <authorList>
            <person name="Ellenberger Sabrina"/>
        </authorList>
    </citation>
    <scope>NUCLEOTIDE SEQUENCE [LARGE SCALE GENOMIC DNA]</scope>
    <source>
        <strain evidence="3 4">CBS 412.66</strain>
    </source>
</reference>
<dbReference type="InterPro" id="IPR027417">
    <property type="entry name" value="P-loop_NTPase"/>
</dbReference>
<dbReference type="Proteomes" id="UP000054107">
    <property type="component" value="Unassembled WGS sequence"/>
</dbReference>
<dbReference type="STRING" id="35722.A0A0B7NT19"/>
<keyword evidence="4" id="KW-1185">Reference proteome</keyword>
<dbReference type="InterPro" id="IPR050238">
    <property type="entry name" value="DNA_Rep/Repair_Clamp_Loader"/>
</dbReference>
<dbReference type="CDD" id="cd00009">
    <property type="entry name" value="AAA"/>
    <property type="match status" value="1"/>
</dbReference>
<dbReference type="InterPro" id="IPR003593">
    <property type="entry name" value="AAA+_ATPase"/>
</dbReference>
<sequence length="350" mass="40114">MSFWADKYKPKTLDQLSYHKDLSTHLKKLANSDNFPHMLFHGPSGAGKKTRLTATLREIFGPSVDKLKVEQRQFVTTSNRKMLFTVVSSNFHLELNPSDLGIYDRVIVQDIIKGIAQTQQIDSNAKHQFKVVVIDQADELTREAQTALRRTMEKYTSSMRLILCCNSLSKIIAPVRSRCLLMRVGRPETTEIVRVLQDVAQKENFSLPKELAVSIAEHEERNMRAALLLLESTAVRHSDLTAISRPEDLDWEKAIAAVADAIIKEQSPNKLLQIRAQLYDIIIRCIQPSIILKRLSFYLLEKVPEPVKIKIFEQAAFHEHRLHIGRKDIVHLEAFVANVMSIYKRHLNNM</sequence>
<dbReference type="SMART" id="SM00382">
    <property type="entry name" value="AAA"/>
    <property type="match status" value="1"/>
</dbReference>
<organism evidence="3 4">
    <name type="scientific">Parasitella parasitica</name>
    <dbReference type="NCBI Taxonomy" id="35722"/>
    <lineage>
        <taxon>Eukaryota</taxon>
        <taxon>Fungi</taxon>
        <taxon>Fungi incertae sedis</taxon>
        <taxon>Mucoromycota</taxon>
        <taxon>Mucoromycotina</taxon>
        <taxon>Mucoromycetes</taxon>
        <taxon>Mucorales</taxon>
        <taxon>Mucorineae</taxon>
        <taxon>Mucoraceae</taxon>
        <taxon>Parasitella</taxon>
    </lineage>
</organism>